<keyword evidence="6 7" id="KW-0472">Membrane</keyword>
<dbReference type="PANTHER" id="PTHR33406:SF11">
    <property type="entry name" value="MEMBRANE PROTEIN SCO6666-RELATED"/>
    <property type="match status" value="1"/>
</dbReference>
<dbReference type="Proteomes" id="UP000217177">
    <property type="component" value="Chromosome"/>
</dbReference>
<feature type="transmembrane region" description="Helical" evidence="7">
    <location>
        <begin position="582"/>
        <end position="606"/>
    </location>
</feature>
<evidence type="ECO:0000313" key="10">
    <source>
        <dbReference type="Proteomes" id="UP000217177"/>
    </source>
</evidence>
<feature type="transmembrane region" description="Helical" evidence="7">
    <location>
        <begin position="181"/>
        <end position="201"/>
    </location>
</feature>
<dbReference type="PANTHER" id="PTHR33406">
    <property type="entry name" value="MEMBRANE PROTEIN MJ1562-RELATED"/>
    <property type="match status" value="1"/>
</dbReference>
<reference evidence="9 10" key="1">
    <citation type="submission" date="2016-07" db="EMBL/GenBank/DDBJ databases">
        <title>High microdiversification within the ubiquitous acI lineage of Actinobacteria.</title>
        <authorList>
            <person name="Neuenschwander S.M."/>
            <person name="Salcher M."/>
            <person name="Ghai R."/>
            <person name="Pernthaler J."/>
        </authorList>
    </citation>
    <scope>NUCLEOTIDE SEQUENCE [LARGE SCALE GENOMIC DNA]</scope>
    <source>
        <strain evidence="9">MMS-IA-79</strain>
    </source>
</reference>
<evidence type="ECO:0000256" key="5">
    <source>
        <dbReference type="ARBA" id="ARBA00022989"/>
    </source>
</evidence>
<feature type="transmembrane region" description="Helical" evidence="7">
    <location>
        <begin position="16"/>
        <end position="35"/>
    </location>
</feature>
<feature type="transmembrane region" description="Helical" evidence="7">
    <location>
        <begin position="234"/>
        <end position="253"/>
    </location>
</feature>
<feature type="transmembrane region" description="Helical" evidence="7">
    <location>
        <begin position="658"/>
        <end position="684"/>
    </location>
</feature>
<dbReference type="Pfam" id="PF03176">
    <property type="entry name" value="MMPL"/>
    <property type="match status" value="2"/>
</dbReference>
<feature type="transmembrane region" description="Helical" evidence="7">
    <location>
        <begin position="543"/>
        <end position="562"/>
    </location>
</feature>
<dbReference type="InterPro" id="IPR004869">
    <property type="entry name" value="MMPL_dom"/>
</dbReference>
<keyword evidence="5 7" id="KW-1133">Transmembrane helix</keyword>
<feature type="transmembrane region" description="Helical" evidence="7">
    <location>
        <begin position="208"/>
        <end position="228"/>
    </location>
</feature>
<evidence type="ECO:0000256" key="2">
    <source>
        <dbReference type="ARBA" id="ARBA00010157"/>
    </source>
</evidence>
<protein>
    <submittedName>
        <fullName evidence="9">Drug exporter of the RND superfamily</fullName>
    </submittedName>
</protein>
<keyword evidence="10" id="KW-1185">Reference proteome</keyword>
<dbReference type="EMBL" id="CP016774">
    <property type="protein sequence ID" value="ASY16750.1"/>
    <property type="molecule type" value="Genomic_DNA"/>
</dbReference>
<feature type="transmembrane region" description="Helical" evidence="7">
    <location>
        <begin position="369"/>
        <end position="388"/>
    </location>
</feature>
<evidence type="ECO:0000259" key="8">
    <source>
        <dbReference type="PROSITE" id="PS50156"/>
    </source>
</evidence>
<keyword evidence="3" id="KW-1003">Cell membrane</keyword>
<proteinExistence type="inferred from homology"/>
<evidence type="ECO:0000256" key="6">
    <source>
        <dbReference type="ARBA" id="ARBA00023136"/>
    </source>
</evidence>
<feature type="transmembrane region" description="Helical" evidence="7">
    <location>
        <begin position="283"/>
        <end position="302"/>
    </location>
</feature>
<evidence type="ECO:0000256" key="3">
    <source>
        <dbReference type="ARBA" id="ARBA00022475"/>
    </source>
</evidence>
<evidence type="ECO:0000313" key="9">
    <source>
        <dbReference type="EMBL" id="ASY16750.1"/>
    </source>
</evidence>
<dbReference type="PROSITE" id="PS50156">
    <property type="entry name" value="SSD"/>
    <property type="match status" value="1"/>
</dbReference>
<feature type="transmembrane region" description="Helical" evidence="7">
    <location>
        <begin position="627"/>
        <end position="646"/>
    </location>
</feature>
<comment type="subcellular location">
    <subcellularLocation>
        <location evidence="1">Cell membrane</location>
        <topology evidence="1">Multi-pass membrane protein</topology>
    </subcellularLocation>
</comment>
<accession>A0ABN5BEN6</accession>
<gene>
    <name evidence="9" type="ORF">A1sIA79_00480</name>
</gene>
<organism evidence="9 10">
    <name type="scientific">Candidatus Planktophila versatilis</name>
    <dbReference type="NCBI Taxonomy" id="1884905"/>
    <lineage>
        <taxon>Bacteria</taxon>
        <taxon>Bacillati</taxon>
        <taxon>Actinomycetota</taxon>
        <taxon>Actinomycetes</taxon>
        <taxon>Candidatus Nanopelagicales</taxon>
        <taxon>Candidatus Nanopelagicaceae</taxon>
        <taxon>Candidatus Planktophila</taxon>
    </lineage>
</organism>
<keyword evidence="4 7" id="KW-0812">Transmembrane</keyword>
<feature type="transmembrane region" description="Helical" evidence="7">
    <location>
        <begin position="308"/>
        <end position="335"/>
    </location>
</feature>
<comment type="similarity">
    <text evidence="2">Belongs to the resistance-nodulation-cell division (RND) (TC 2.A.6) family. MmpL subfamily.</text>
</comment>
<dbReference type="InterPro" id="IPR000731">
    <property type="entry name" value="SSD"/>
</dbReference>
<feature type="transmembrane region" description="Helical" evidence="7">
    <location>
        <begin position="517"/>
        <end position="538"/>
    </location>
</feature>
<evidence type="ECO:0000256" key="1">
    <source>
        <dbReference type="ARBA" id="ARBA00004651"/>
    </source>
</evidence>
<dbReference type="SUPFAM" id="SSF82866">
    <property type="entry name" value="Multidrug efflux transporter AcrB transmembrane domain"/>
    <property type="match status" value="2"/>
</dbReference>
<evidence type="ECO:0000256" key="4">
    <source>
        <dbReference type="ARBA" id="ARBA00022692"/>
    </source>
</evidence>
<name>A0ABN5BEN6_9ACTN</name>
<dbReference type="InterPro" id="IPR050545">
    <property type="entry name" value="Mycobact_MmpL"/>
</dbReference>
<dbReference type="Gene3D" id="1.20.1640.10">
    <property type="entry name" value="Multidrug efflux transporter AcrB transmembrane domain"/>
    <property type="match status" value="2"/>
</dbReference>
<feature type="domain" description="SSD" evidence="8">
    <location>
        <begin position="208"/>
        <end position="333"/>
    </location>
</feature>
<sequence>MFERLGHLLVRRKKEGLALFLIGIILSGVFGSLIFSRLDAGGYSDPKSDSYKVYEYLRDDLKINDPSVVVVVDAGTRDVTSPDVVQEAKSLEAKIASEVGVTKTLSYWSSGGEATLISKDGRAAYILIYGEADAFSPESQELGAVFQDKYEGKFGSFTLYPGGVSVVGNAISEKIASDLKIAEIVSIPLTFILLAFVFGALAASAMPLIVGVAAIIGAFFILYLISLFTNVSVYALNLTTGMGLGLGIDYALLMVNRFREEIHHGKNVQDSIVTTMATAGKTVFYSGLTVLVTMVSLTFFPLPFLKSFGYAGVSVVALAVVGALFGLPPILALLGTRIDKGVIRKSSITPKEDGRWAQTARLVMKRPTAVVILSLVILGILTAPVQNIKFAQGDSRMLPASNPAAIATALQADRFAGQTNNPVEIIVFDGADKTLEVDQYVKEIATVSGIVAVQPPQVIGQDVRLVAFHSMLPRTPDAQKLIHDIRDLDSPAGTLVGGVAADYTDSQDGISKTLPWALGWIALSVFVLIFVFTGSIILPIKAVLLNVLSLAATMGVLTWVFIDGHLQWLVGSFTLTGTLDTSIVILIAVVVFGLSMDYELFLLSRIREEHLAGKSNIEAVATGLQRSARIITAAAVLLAVVFAAFITSGVTSIKSMGFGVALAVILDATIVRALLVPALMRLFGERNWWAPKWMQRFTITH</sequence>
<evidence type="ECO:0000256" key="7">
    <source>
        <dbReference type="SAM" id="Phobius"/>
    </source>
</evidence>
<dbReference type="RefSeq" id="WP_095674300.1">
    <property type="nucleotide sequence ID" value="NZ_CP016774.1"/>
</dbReference>